<keyword evidence="1 2" id="KW-0694">RNA-binding</keyword>
<dbReference type="OrthoDB" id="206201at2759"/>
<evidence type="ECO:0000256" key="2">
    <source>
        <dbReference type="PROSITE-ProRule" id="PRU00332"/>
    </source>
</evidence>
<sequence>MRFPEVFHHGHCVPPRPMPQHFRSQPFRTPQPSSSSFLPENLRTSLLKQIEYYFSVENLCKDIYLRRMMDEQGWVPVSLIASFKRVKMITGDVQCILDVLRSSTVVELMEDQQMESLHLGTKRLRIN</sequence>
<organism evidence="5 6">
    <name type="scientific">Vanilla planifolia</name>
    <name type="common">Vanilla</name>
    <dbReference type="NCBI Taxonomy" id="51239"/>
    <lineage>
        <taxon>Eukaryota</taxon>
        <taxon>Viridiplantae</taxon>
        <taxon>Streptophyta</taxon>
        <taxon>Embryophyta</taxon>
        <taxon>Tracheophyta</taxon>
        <taxon>Spermatophyta</taxon>
        <taxon>Magnoliopsida</taxon>
        <taxon>Liliopsida</taxon>
        <taxon>Asparagales</taxon>
        <taxon>Orchidaceae</taxon>
        <taxon>Vanilloideae</taxon>
        <taxon>Vanilleae</taxon>
        <taxon>Vanilla</taxon>
    </lineage>
</organism>
<evidence type="ECO:0000256" key="1">
    <source>
        <dbReference type="ARBA" id="ARBA00022884"/>
    </source>
</evidence>
<dbReference type="InterPro" id="IPR036390">
    <property type="entry name" value="WH_DNA-bd_sf"/>
</dbReference>
<dbReference type="InterPro" id="IPR006630">
    <property type="entry name" value="La_HTH"/>
</dbReference>
<evidence type="ECO:0000313" key="5">
    <source>
        <dbReference type="EMBL" id="KAG0453242.1"/>
    </source>
</evidence>
<dbReference type="PANTHER" id="PTHR22792:SF132">
    <property type="entry name" value="LA-RELATED PROTEIN 1"/>
    <property type="match status" value="1"/>
</dbReference>
<evidence type="ECO:0000259" key="4">
    <source>
        <dbReference type="PROSITE" id="PS50961"/>
    </source>
</evidence>
<evidence type="ECO:0000256" key="3">
    <source>
        <dbReference type="SAM" id="MobiDB-lite"/>
    </source>
</evidence>
<dbReference type="PROSITE" id="PS50961">
    <property type="entry name" value="HTH_LA"/>
    <property type="match status" value="1"/>
</dbReference>
<dbReference type="EMBL" id="JADCNL010000014">
    <property type="protein sequence ID" value="KAG0453242.1"/>
    <property type="molecule type" value="Genomic_DNA"/>
</dbReference>
<dbReference type="CDD" id="cd07323">
    <property type="entry name" value="LAM"/>
    <property type="match status" value="1"/>
</dbReference>
<dbReference type="GO" id="GO:0003723">
    <property type="term" value="F:RNA binding"/>
    <property type="evidence" value="ECO:0007669"/>
    <property type="project" value="UniProtKB-UniRule"/>
</dbReference>
<dbReference type="InterPro" id="IPR045180">
    <property type="entry name" value="La_dom_prot"/>
</dbReference>
<evidence type="ECO:0000313" key="6">
    <source>
        <dbReference type="Proteomes" id="UP000636800"/>
    </source>
</evidence>
<feature type="region of interest" description="Disordered" evidence="3">
    <location>
        <begin position="17"/>
        <end position="36"/>
    </location>
</feature>
<dbReference type="GO" id="GO:0005737">
    <property type="term" value="C:cytoplasm"/>
    <property type="evidence" value="ECO:0007669"/>
    <property type="project" value="UniProtKB-ARBA"/>
</dbReference>
<dbReference type="InterPro" id="IPR036388">
    <property type="entry name" value="WH-like_DNA-bd_sf"/>
</dbReference>
<dbReference type="PANTHER" id="PTHR22792">
    <property type="entry name" value="LUPUS LA PROTEIN-RELATED"/>
    <property type="match status" value="1"/>
</dbReference>
<dbReference type="AlphaFoldDB" id="A0A835PKH0"/>
<accession>A0A835PKH0</accession>
<dbReference type="Pfam" id="PF05383">
    <property type="entry name" value="La"/>
    <property type="match status" value="1"/>
</dbReference>
<protein>
    <recommendedName>
        <fullName evidence="4">HTH La-type RNA-binding domain-containing protein</fullName>
    </recommendedName>
</protein>
<dbReference type="SUPFAM" id="SSF46785">
    <property type="entry name" value="Winged helix' DNA-binding domain"/>
    <property type="match status" value="1"/>
</dbReference>
<comment type="caution">
    <text evidence="5">The sequence shown here is derived from an EMBL/GenBank/DDBJ whole genome shotgun (WGS) entry which is preliminary data.</text>
</comment>
<feature type="domain" description="HTH La-type RNA-binding" evidence="4">
    <location>
        <begin position="36"/>
        <end position="126"/>
    </location>
</feature>
<dbReference type="Gene3D" id="1.10.10.10">
    <property type="entry name" value="Winged helix-like DNA-binding domain superfamily/Winged helix DNA-binding domain"/>
    <property type="match status" value="1"/>
</dbReference>
<name>A0A835PKH0_VANPL</name>
<dbReference type="Proteomes" id="UP000636800">
    <property type="component" value="Unassembled WGS sequence"/>
</dbReference>
<reference evidence="5 6" key="1">
    <citation type="journal article" date="2020" name="Nat. Food">
        <title>A phased Vanilla planifolia genome enables genetic improvement of flavour and production.</title>
        <authorList>
            <person name="Hasing T."/>
            <person name="Tang H."/>
            <person name="Brym M."/>
            <person name="Khazi F."/>
            <person name="Huang T."/>
            <person name="Chambers A.H."/>
        </authorList>
    </citation>
    <scope>NUCLEOTIDE SEQUENCE [LARGE SCALE GENOMIC DNA]</scope>
    <source>
        <tissue evidence="5">Leaf</tissue>
    </source>
</reference>
<keyword evidence="6" id="KW-1185">Reference proteome</keyword>
<feature type="compositionally biased region" description="Polar residues" evidence="3">
    <location>
        <begin position="22"/>
        <end position="36"/>
    </location>
</feature>
<proteinExistence type="predicted"/>
<gene>
    <name evidence="5" type="ORF">HPP92_025906</name>
</gene>
<dbReference type="SMART" id="SM00715">
    <property type="entry name" value="LA"/>
    <property type="match status" value="1"/>
</dbReference>